<evidence type="ECO:0000313" key="3">
    <source>
        <dbReference type="Proteomes" id="UP000533637"/>
    </source>
</evidence>
<protein>
    <recommendedName>
        <fullName evidence="4">SusD/RagB family nutrient-binding outer membrane lipoprotein</fullName>
    </recommendedName>
</protein>
<organism evidence="2 3">
    <name type="scientific">Parabacteroides faecis</name>
    <dbReference type="NCBI Taxonomy" id="1217282"/>
    <lineage>
        <taxon>Bacteria</taxon>
        <taxon>Pseudomonadati</taxon>
        <taxon>Bacteroidota</taxon>
        <taxon>Bacteroidia</taxon>
        <taxon>Bacteroidales</taxon>
        <taxon>Tannerellaceae</taxon>
        <taxon>Parabacteroides</taxon>
    </lineage>
</organism>
<gene>
    <name evidence="2" type="ORF">GGQ57_000986</name>
</gene>
<sequence length="562" mass="62872">MKKNIIKQVKNTLPLWAVAFMVGVTACTDNFENINTNPNGMDVSQVKVTSRFNQPIVGVYNNYQNKNYEFQLQQNLNADMFSGYMATGTAFNGNSNNAMYAMMDGWNGEAFRDGMLYVMKPISEILKSTDAKDYTAIAKIIRVQGMHRVADIYGAIPYSKAMQGGSSVPYDDLETLYTTFLSELEEAVNDLTSLVDAGEAEANRLNSFDIVCGSDFKQWIRFANTLRLRLAVRLSVVKPELAKSTAEAAVNHKYGVLVAGNPNVQVIDASLQNPLNEIVVNYNDMRASASMVCMLKGYDDPRLPVYVTPVGWFKIDGKQQDIVDKNGNALNKIGQYIGIRQGTIVDKNVYQVYSSVNLSTETKMADYTGNKTQISNHLPWMKVAEAYFLRAEGALRGWNMGGSAKDLYEQGIKVSFDEYAIPASEYEKYIANETGVCADFEDPHNAANSIKGIDKCTVKWNDGATNEEKLHKIINQKWIAMYPEGQEAWSEFRRTGYPNIFPVANNLSADTWKIPDGEFIKRLPYPKNDKDSNAEEVEKAVSLLNGPDSPATRIWWDTGRNF</sequence>
<dbReference type="Gene3D" id="1.25.40.390">
    <property type="match status" value="1"/>
</dbReference>
<dbReference type="Pfam" id="PF12741">
    <property type="entry name" value="SusD-like"/>
    <property type="match status" value="1"/>
</dbReference>
<dbReference type="SUPFAM" id="SSF48452">
    <property type="entry name" value="TPR-like"/>
    <property type="match status" value="1"/>
</dbReference>
<name>A0ABR6KHV2_9BACT</name>
<dbReference type="RefSeq" id="WP_122375701.1">
    <property type="nucleotide sequence ID" value="NZ_BMPB01000003.1"/>
</dbReference>
<dbReference type="InterPro" id="IPR024302">
    <property type="entry name" value="SusD-like"/>
</dbReference>
<comment type="caution">
    <text evidence="2">The sequence shown here is derived from an EMBL/GenBank/DDBJ whole genome shotgun (WGS) entry which is preliminary data.</text>
</comment>
<proteinExistence type="predicted"/>
<dbReference type="EMBL" id="JACHOC010000002">
    <property type="protein sequence ID" value="MBB4621092.1"/>
    <property type="molecule type" value="Genomic_DNA"/>
</dbReference>
<dbReference type="PROSITE" id="PS51257">
    <property type="entry name" value="PROKAR_LIPOPROTEIN"/>
    <property type="match status" value="1"/>
</dbReference>
<evidence type="ECO:0000256" key="1">
    <source>
        <dbReference type="SAM" id="SignalP"/>
    </source>
</evidence>
<feature type="signal peptide" evidence="1">
    <location>
        <begin position="1"/>
        <end position="26"/>
    </location>
</feature>
<keyword evidence="3" id="KW-1185">Reference proteome</keyword>
<keyword evidence="1" id="KW-0732">Signal</keyword>
<dbReference type="InterPro" id="IPR011990">
    <property type="entry name" value="TPR-like_helical_dom_sf"/>
</dbReference>
<accession>A0ABR6KHV2</accession>
<reference evidence="2 3" key="1">
    <citation type="submission" date="2020-08" db="EMBL/GenBank/DDBJ databases">
        <title>Genomic Encyclopedia of Type Strains, Phase IV (KMG-IV): sequencing the most valuable type-strain genomes for metagenomic binning, comparative biology and taxonomic classification.</title>
        <authorList>
            <person name="Goeker M."/>
        </authorList>
    </citation>
    <scope>NUCLEOTIDE SEQUENCE [LARGE SCALE GENOMIC DNA]</scope>
    <source>
        <strain evidence="2 3">DSM 102983</strain>
    </source>
</reference>
<feature type="chain" id="PRO_5047369153" description="SusD/RagB family nutrient-binding outer membrane lipoprotein" evidence="1">
    <location>
        <begin position="27"/>
        <end position="562"/>
    </location>
</feature>
<dbReference type="Proteomes" id="UP000533637">
    <property type="component" value="Unassembled WGS sequence"/>
</dbReference>
<evidence type="ECO:0000313" key="2">
    <source>
        <dbReference type="EMBL" id="MBB4621092.1"/>
    </source>
</evidence>
<evidence type="ECO:0008006" key="4">
    <source>
        <dbReference type="Google" id="ProtNLM"/>
    </source>
</evidence>